<dbReference type="Pfam" id="PF20901">
    <property type="entry name" value="Sf6_terminase"/>
    <property type="match status" value="1"/>
</dbReference>
<organism evidence="1 2">
    <name type="scientific">Candidatus Dojkabacteria bacterium CG_4_10_14_0_2_um_filter_Dojkabacteria_WS6_41_15</name>
    <dbReference type="NCBI Taxonomy" id="2014249"/>
    <lineage>
        <taxon>Bacteria</taxon>
        <taxon>Candidatus Dojkabacteria</taxon>
    </lineage>
</organism>
<evidence type="ECO:0000313" key="1">
    <source>
        <dbReference type="EMBL" id="PJA12416.1"/>
    </source>
</evidence>
<gene>
    <name evidence="1" type="ORF">COX64_04585</name>
</gene>
<name>A0A2M7W1N0_9BACT</name>
<evidence type="ECO:0000313" key="2">
    <source>
        <dbReference type="Proteomes" id="UP000228952"/>
    </source>
</evidence>
<dbReference type="Gene3D" id="1.10.10.60">
    <property type="entry name" value="Homeodomain-like"/>
    <property type="match status" value="1"/>
</dbReference>
<dbReference type="AlphaFoldDB" id="A0A2M7W1N0"/>
<comment type="caution">
    <text evidence="1">The sequence shown here is derived from an EMBL/GenBank/DDBJ whole genome shotgun (WGS) entry which is preliminary data.</text>
</comment>
<sequence>MHESQTRALDTRVSDDPLALAVPRHSTRNKYTPAVAREICDRIASGESINSIGTHKHLPTARNIEKWLLDPNKKAFKKLYEQAKKIQMALMAEQLVDIADNGDNDWVKRENKEGEAWWKLNGENINRSKLRVETRKWILARMMPKIYGDRIDVTSNVVFSLSELRKSFQRNEVFGKKPVIDQ</sequence>
<accession>A0A2M7W1N0</accession>
<proteinExistence type="predicted"/>
<protein>
    <submittedName>
        <fullName evidence="1">Terminase small subunit protein</fullName>
    </submittedName>
</protein>
<dbReference type="InterPro" id="IPR048683">
    <property type="entry name" value="Sf6_terminase"/>
</dbReference>
<dbReference type="Proteomes" id="UP000228952">
    <property type="component" value="Unassembled WGS sequence"/>
</dbReference>
<dbReference type="EMBL" id="PFQB01000115">
    <property type="protein sequence ID" value="PJA12416.1"/>
    <property type="molecule type" value="Genomic_DNA"/>
</dbReference>
<reference evidence="2" key="1">
    <citation type="submission" date="2017-09" db="EMBL/GenBank/DDBJ databases">
        <title>Depth-based differentiation of microbial function through sediment-hosted aquifers and enrichment of novel symbionts in the deep terrestrial subsurface.</title>
        <authorList>
            <person name="Probst A.J."/>
            <person name="Ladd B."/>
            <person name="Jarett J.K."/>
            <person name="Geller-Mcgrath D.E."/>
            <person name="Sieber C.M.K."/>
            <person name="Emerson J.B."/>
            <person name="Anantharaman K."/>
            <person name="Thomas B.C."/>
            <person name="Malmstrom R."/>
            <person name="Stieglmeier M."/>
            <person name="Klingl A."/>
            <person name="Woyke T."/>
            <person name="Ryan C.M."/>
            <person name="Banfield J.F."/>
        </authorList>
    </citation>
    <scope>NUCLEOTIDE SEQUENCE [LARGE SCALE GENOMIC DNA]</scope>
</reference>